<gene>
    <name evidence="1" type="ORF">NDU88_004023</name>
</gene>
<comment type="caution">
    <text evidence="1">The sequence shown here is derived from an EMBL/GenBank/DDBJ whole genome shotgun (WGS) entry which is preliminary data.</text>
</comment>
<reference evidence="1" key="1">
    <citation type="journal article" date="2022" name="bioRxiv">
        <title>Sequencing and chromosome-scale assembly of the giantPleurodeles waltlgenome.</title>
        <authorList>
            <person name="Brown T."/>
            <person name="Elewa A."/>
            <person name="Iarovenko S."/>
            <person name="Subramanian E."/>
            <person name="Araus A.J."/>
            <person name="Petzold A."/>
            <person name="Susuki M."/>
            <person name="Suzuki K.-i.T."/>
            <person name="Hayashi T."/>
            <person name="Toyoda A."/>
            <person name="Oliveira C."/>
            <person name="Osipova E."/>
            <person name="Leigh N.D."/>
            <person name="Simon A."/>
            <person name="Yun M.H."/>
        </authorList>
    </citation>
    <scope>NUCLEOTIDE SEQUENCE</scope>
    <source>
        <strain evidence="1">20211129_DDA</strain>
        <tissue evidence="1">Liver</tissue>
    </source>
</reference>
<dbReference type="EMBL" id="JANPWB010000016">
    <property type="protein sequence ID" value="KAJ1083868.1"/>
    <property type="molecule type" value="Genomic_DNA"/>
</dbReference>
<evidence type="ECO:0000313" key="2">
    <source>
        <dbReference type="Proteomes" id="UP001066276"/>
    </source>
</evidence>
<dbReference type="AlphaFoldDB" id="A0AAV7L3G2"/>
<proteinExistence type="predicted"/>
<accession>A0AAV7L3G2</accession>
<evidence type="ECO:0000313" key="1">
    <source>
        <dbReference type="EMBL" id="KAJ1083868.1"/>
    </source>
</evidence>
<sequence>MQVRDRSDLIKANVESKQKTPKKYFDNKKGAKESFIAEGDWVVIKLPTFVKKGNSNFSEPVKVELVSGNAVRVEGNKWWNKSKVVELRREFDPQLMVERERAAGMLLREGLLGVGDGGKEIGWLLQCMAVYVPTRSEFLSL</sequence>
<dbReference type="Proteomes" id="UP001066276">
    <property type="component" value="Chromosome 12"/>
</dbReference>
<keyword evidence="2" id="KW-1185">Reference proteome</keyword>
<name>A0AAV7L3G2_PLEWA</name>
<protein>
    <submittedName>
        <fullName evidence="1">Uncharacterized protein</fullName>
    </submittedName>
</protein>
<organism evidence="1 2">
    <name type="scientific">Pleurodeles waltl</name>
    <name type="common">Iberian ribbed newt</name>
    <dbReference type="NCBI Taxonomy" id="8319"/>
    <lineage>
        <taxon>Eukaryota</taxon>
        <taxon>Metazoa</taxon>
        <taxon>Chordata</taxon>
        <taxon>Craniata</taxon>
        <taxon>Vertebrata</taxon>
        <taxon>Euteleostomi</taxon>
        <taxon>Amphibia</taxon>
        <taxon>Batrachia</taxon>
        <taxon>Caudata</taxon>
        <taxon>Salamandroidea</taxon>
        <taxon>Salamandridae</taxon>
        <taxon>Pleurodelinae</taxon>
        <taxon>Pleurodeles</taxon>
    </lineage>
</organism>